<dbReference type="Pfam" id="PF12146">
    <property type="entry name" value="Hydrolase_4"/>
    <property type="match status" value="1"/>
</dbReference>
<dbReference type="GO" id="GO:0005886">
    <property type="term" value="C:plasma membrane"/>
    <property type="evidence" value="ECO:0007669"/>
    <property type="project" value="TreeGrafter"/>
</dbReference>
<gene>
    <name evidence="3" type="primary">RvY_17596-1</name>
    <name evidence="3" type="synonym">RvY_17596.1</name>
    <name evidence="3" type="ORF">RvY_17596</name>
</gene>
<dbReference type="GO" id="GO:0008474">
    <property type="term" value="F:palmitoyl-(protein) hydrolase activity"/>
    <property type="evidence" value="ECO:0007669"/>
    <property type="project" value="TreeGrafter"/>
</dbReference>
<dbReference type="EMBL" id="BDGG01000016">
    <property type="protein sequence ID" value="GAV07798.1"/>
    <property type="molecule type" value="Genomic_DNA"/>
</dbReference>
<dbReference type="InterPro" id="IPR029058">
    <property type="entry name" value="AB_hydrolase_fold"/>
</dbReference>
<feature type="region of interest" description="Disordered" evidence="1">
    <location>
        <begin position="1"/>
        <end position="26"/>
    </location>
</feature>
<sequence>MPTTNASTLQPSHHNSNVPGPRTLLDSSQRENAGITCRDVCWLFCCPPWPSSIAAKLAFVPPEASYKLAVTALNEETPRTTSNGERFNIALNDPLDWHFVPRDLDGIDAFLAPTSRGEKVACMYMRIHPDARWTMLFSHGNAVDLGQMCSFYWALGKRLGVNIFSYDYSGYGMSSGAPSEQNVYSDIDGAWKALQKRYGIKAENVILYGQSIGTVATVDLAAKEKFGGVILHGTLASGLRVAFPETRRNWFFDVFKSIDKAGKIHSKTLVIHGSEDEVIPVTHGISIYERLPRAVDPLFIEGAGHNDVELFAQYYDRLKRFINEDLVQQDTLAAGDGPP</sequence>
<dbReference type="Gene3D" id="3.40.50.1820">
    <property type="entry name" value="alpha/beta hydrolase"/>
    <property type="match status" value="1"/>
</dbReference>
<dbReference type="Proteomes" id="UP000186922">
    <property type="component" value="Unassembled WGS sequence"/>
</dbReference>
<dbReference type="InterPro" id="IPR022742">
    <property type="entry name" value="Hydrolase_4"/>
</dbReference>
<evidence type="ECO:0000313" key="4">
    <source>
        <dbReference type="Proteomes" id="UP000186922"/>
    </source>
</evidence>
<proteinExistence type="predicted"/>
<evidence type="ECO:0000313" key="3">
    <source>
        <dbReference type="EMBL" id="GAV07798.1"/>
    </source>
</evidence>
<name>A0A1D1W6G4_RAMVA</name>
<comment type="caution">
    <text evidence="3">The sequence shown here is derived from an EMBL/GenBank/DDBJ whole genome shotgun (WGS) entry which is preliminary data.</text>
</comment>
<organism evidence="3 4">
    <name type="scientific">Ramazzottius varieornatus</name>
    <name type="common">Water bear</name>
    <name type="synonym">Tardigrade</name>
    <dbReference type="NCBI Taxonomy" id="947166"/>
    <lineage>
        <taxon>Eukaryota</taxon>
        <taxon>Metazoa</taxon>
        <taxon>Ecdysozoa</taxon>
        <taxon>Tardigrada</taxon>
        <taxon>Eutardigrada</taxon>
        <taxon>Parachela</taxon>
        <taxon>Hypsibioidea</taxon>
        <taxon>Ramazzottiidae</taxon>
        <taxon>Ramazzottius</taxon>
    </lineage>
</organism>
<evidence type="ECO:0000256" key="1">
    <source>
        <dbReference type="SAM" id="MobiDB-lite"/>
    </source>
</evidence>
<feature type="domain" description="Serine aminopeptidase S33" evidence="2">
    <location>
        <begin position="130"/>
        <end position="235"/>
    </location>
</feature>
<dbReference type="STRING" id="947166.A0A1D1W6G4"/>
<dbReference type="AlphaFoldDB" id="A0A1D1W6G4"/>
<protein>
    <recommendedName>
        <fullName evidence="2">Serine aminopeptidase S33 domain-containing protein</fullName>
    </recommendedName>
</protein>
<dbReference type="GO" id="GO:0010008">
    <property type="term" value="C:endosome membrane"/>
    <property type="evidence" value="ECO:0007669"/>
    <property type="project" value="TreeGrafter"/>
</dbReference>
<accession>A0A1D1W6G4</accession>
<dbReference type="PANTHER" id="PTHR12277:SF81">
    <property type="entry name" value="PROTEIN ABHD13"/>
    <property type="match status" value="1"/>
</dbReference>
<evidence type="ECO:0000259" key="2">
    <source>
        <dbReference type="Pfam" id="PF12146"/>
    </source>
</evidence>
<dbReference type="SUPFAM" id="SSF53474">
    <property type="entry name" value="alpha/beta-Hydrolases"/>
    <property type="match status" value="1"/>
</dbReference>
<dbReference type="PANTHER" id="PTHR12277">
    <property type="entry name" value="ALPHA/BETA HYDROLASE DOMAIN-CONTAINING PROTEIN"/>
    <property type="match status" value="1"/>
</dbReference>
<reference evidence="3 4" key="1">
    <citation type="journal article" date="2016" name="Nat. Commun.">
        <title>Extremotolerant tardigrade genome and improved radiotolerance of human cultured cells by tardigrade-unique protein.</title>
        <authorList>
            <person name="Hashimoto T."/>
            <person name="Horikawa D.D."/>
            <person name="Saito Y."/>
            <person name="Kuwahara H."/>
            <person name="Kozuka-Hata H."/>
            <person name="Shin-I T."/>
            <person name="Minakuchi Y."/>
            <person name="Ohishi K."/>
            <person name="Motoyama A."/>
            <person name="Aizu T."/>
            <person name="Enomoto A."/>
            <person name="Kondo K."/>
            <person name="Tanaka S."/>
            <person name="Hara Y."/>
            <person name="Koshikawa S."/>
            <person name="Sagara H."/>
            <person name="Miura T."/>
            <person name="Yokobori S."/>
            <person name="Miyagawa K."/>
            <person name="Suzuki Y."/>
            <person name="Kubo T."/>
            <person name="Oyama M."/>
            <person name="Kohara Y."/>
            <person name="Fujiyama A."/>
            <person name="Arakawa K."/>
            <person name="Katayama T."/>
            <person name="Toyoda A."/>
            <person name="Kunieda T."/>
        </authorList>
    </citation>
    <scope>NUCLEOTIDE SEQUENCE [LARGE SCALE GENOMIC DNA]</scope>
    <source>
        <strain evidence="3 4">YOKOZUNA-1</strain>
    </source>
</reference>
<dbReference type="OrthoDB" id="446723at2759"/>
<keyword evidence="4" id="KW-1185">Reference proteome</keyword>
<feature type="compositionally biased region" description="Polar residues" evidence="1">
    <location>
        <begin position="1"/>
        <end position="18"/>
    </location>
</feature>